<gene>
    <name evidence="9" type="ORF">OAUR00152_LOCUS11096</name>
</gene>
<feature type="binding site" description="axial binding residue" evidence="7">
    <location>
        <position position="458"/>
    </location>
    <ligand>
        <name>heme</name>
        <dbReference type="ChEBI" id="CHEBI:30413"/>
    </ligand>
    <ligandPart>
        <name>Fe</name>
        <dbReference type="ChEBI" id="CHEBI:18248"/>
    </ligandPart>
</feature>
<dbReference type="CDD" id="cd00302">
    <property type="entry name" value="cytochrome_P450"/>
    <property type="match status" value="1"/>
</dbReference>
<dbReference type="PANTHER" id="PTHR24286">
    <property type="entry name" value="CYTOCHROME P450 26"/>
    <property type="match status" value="1"/>
</dbReference>
<dbReference type="Gene3D" id="1.10.630.10">
    <property type="entry name" value="Cytochrome P450"/>
    <property type="match status" value="1"/>
</dbReference>
<dbReference type="PRINTS" id="PR00465">
    <property type="entry name" value="EP450IV"/>
</dbReference>
<name>A0A7S4IGT1_9STRA</name>
<dbReference type="GO" id="GO:0020037">
    <property type="term" value="F:heme binding"/>
    <property type="evidence" value="ECO:0007669"/>
    <property type="project" value="InterPro"/>
</dbReference>
<comment type="similarity">
    <text evidence="1 8">Belongs to the cytochrome P450 family.</text>
</comment>
<dbReference type="GO" id="GO:0005506">
    <property type="term" value="F:iron ion binding"/>
    <property type="evidence" value="ECO:0007669"/>
    <property type="project" value="InterPro"/>
</dbReference>
<keyword evidence="4 8" id="KW-0560">Oxidoreductase</keyword>
<reference evidence="9" key="1">
    <citation type="submission" date="2021-01" db="EMBL/GenBank/DDBJ databases">
        <authorList>
            <person name="Corre E."/>
            <person name="Pelletier E."/>
            <person name="Niang G."/>
            <person name="Scheremetjew M."/>
            <person name="Finn R."/>
            <person name="Kale V."/>
            <person name="Holt S."/>
            <person name="Cochrane G."/>
            <person name="Meng A."/>
            <person name="Brown T."/>
            <person name="Cohen L."/>
        </authorList>
    </citation>
    <scope>NUCLEOTIDE SEQUENCE</scope>
    <source>
        <strain evidence="9">Isolate 1302-5</strain>
    </source>
</reference>
<evidence type="ECO:0000256" key="2">
    <source>
        <dbReference type="ARBA" id="ARBA00022617"/>
    </source>
</evidence>
<dbReference type="InterPro" id="IPR036396">
    <property type="entry name" value="Cyt_P450_sf"/>
</dbReference>
<evidence type="ECO:0000313" key="9">
    <source>
        <dbReference type="EMBL" id="CAE2228632.1"/>
    </source>
</evidence>
<dbReference type="InterPro" id="IPR002403">
    <property type="entry name" value="Cyt_P450_E_grp-IV"/>
</dbReference>
<evidence type="ECO:0000256" key="3">
    <source>
        <dbReference type="ARBA" id="ARBA00022723"/>
    </source>
</evidence>
<dbReference type="PANTHER" id="PTHR24286:SF384">
    <property type="entry name" value="P450, PUTATIVE (EUROFUNG)-RELATED"/>
    <property type="match status" value="1"/>
</dbReference>
<sequence length="514" mass="57016">MTTAASGLLRSPPASVVFKAMIVGLVLLVVTNRSRVFYPGSAADAAYDEPLPPGDIGGCPWLGSVTMFGGMNKYLSKRASRMRGERIWKMFGFGKPLAIISGSDHIRKLLNREFEEDGGVSQVTDFGSGDLVDIFFGSESMTFETSNAKKHHLLQRLVGQALTPESVARGMPSLQRCAEGSVSEMLASKTVVMEDVLKRFTVNIAWRQIIGLNLKGDDDISAFRSAVAAWMKGVANYFLFLIPWPMWLIRTNPSFKAKAYLNRKIEERIDELEAKGPDGSTMSAMVFATDKEDGSATLSRQQVIDNTFLLILAGSETSSNTLVNAMLLIGMHPDCWDKLVSEQEEVAAKHGVELTKDVIDKDCPYLNGVVKETMRLLPISFGGVRELDETLVLEGYQIPKGYWGTYSAFLTHEQDSKTYLEDGSHMDIRTGFKPERWLDEETRPTTEFIPFGAGHRFCLGHTLAMAEMKTFIAIMARRLRNFDLITNTDKLKWKEGVIITPKDGVVVAAHGKED</sequence>
<dbReference type="EMBL" id="HBKQ01016464">
    <property type="protein sequence ID" value="CAE2228632.1"/>
    <property type="molecule type" value="Transcribed_RNA"/>
</dbReference>
<dbReference type="AlphaFoldDB" id="A0A7S4IGT1"/>
<evidence type="ECO:0000256" key="4">
    <source>
        <dbReference type="ARBA" id="ARBA00023002"/>
    </source>
</evidence>
<organism evidence="9">
    <name type="scientific">Odontella aurita</name>
    <dbReference type="NCBI Taxonomy" id="265563"/>
    <lineage>
        <taxon>Eukaryota</taxon>
        <taxon>Sar</taxon>
        <taxon>Stramenopiles</taxon>
        <taxon>Ochrophyta</taxon>
        <taxon>Bacillariophyta</taxon>
        <taxon>Mediophyceae</taxon>
        <taxon>Biddulphiophycidae</taxon>
        <taxon>Eupodiscales</taxon>
        <taxon>Odontellaceae</taxon>
        <taxon>Odontella</taxon>
    </lineage>
</organism>
<dbReference type="InterPro" id="IPR001128">
    <property type="entry name" value="Cyt_P450"/>
</dbReference>
<dbReference type="GO" id="GO:0016705">
    <property type="term" value="F:oxidoreductase activity, acting on paired donors, with incorporation or reduction of molecular oxygen"/>
    <property type="evidence" value="ECO:0007669"/>
    <property type="project" value="InterPro"/>
</dbReference>
<evidence type="ECO:0000256" key="7">
    <source>
        <dbReference type="PIRSR" id="PIRSR602403-1"/>
    </source>
</evidence>
<evidence type="ECO:0000256" key="8">
    <source>
        <dbReference type="RuleBase" id="RU000461"/>
    </source>
</evidence>
<protein>
    <recommendedName>
        <fullName evidence="10">Cytochrome P450</fullName>
    </recommendedName>
</protein>
<evidence type="ECO:0000256" key="1">
    <source>
        <dbReference type="ARBA" id="ARBA00010617"/>
    </source>
</evidence>
<keyword evidence="6 8" id="KW-0503">Monooxygenase</keyword>
<evidence type="ECO:0008006" key="10">
    <source>
        <dbReference type="Google" id="ProtNLM"/>
    </source>
</evidence>
<dbReference type="GO" id="GO:0016125">
    <property type="term" value="P:sterol metabolic process"/>
    <property type="evidence" value="ECO:0007669"/>
    <property type="project" value="TreeGrafter"/>
</dbReference>
<dbReference type="GO" id="GO:0004497">
    <property type="term" value="F:monooxygenase activity"/>
    <property type="evidence" value="ECO:0007669"/>
    <property type="project" value="UniProtKB-KW"/>
</dbReference>
<proteinExistence type="inferred from homology"/>
<keyword evidence="2 7" id="KW-0349">Heme</keyword>
<evidence type="ECO:0000256" key="5">
    <source>
        <dbReference type="ARBA" id="ARBA00023004"/>
    </source>
</evidence>
<dbReference type="SUPFAM" id="SSF48264">
    <property type="entry name" value="Cytochrome P450"/>
    <property type="match status" value="1"/>
</dbReference>
<comment type="cofactor">
    <cofactor evidence="7">
        <name>heme</name>
        <dbReference type="ChEBI" id="CHEBI:30413"/>
    </cofactor>
</comment>
<keyword evidence="5 7" id="KW-0408">Iron</keyword>
<dbReference type="InterPro" id="IPR017972">
    <property type="entry name" value="Cyt_P450_CS"/>
</dbReference>
<evidence type="ECO:0000256" key="6">
    <source>
        <dbReference type="ARBA" id="ARBA00023033"/>
    </source>
</evidence>
<dbReference type="PROSITE" id="PS00086">
    <property type="entry name" value="CYTOCHROME_P450"/>
    <property type="match status" value="1"/>
</dbReference>
<dbReference type="PRINTS" id="PR00385">
    <property type="entry name" value="P450"/>
</dbReference>
<dbReference type="Pfam" id="PF00067">
    <property type="entry name" value="p450"/>
    <property type="match status" value="1"/>
</dbReference>
<keyword evidence="3 7" id="KW-0479">Metal-binding</keyword>
<accession>A0A7S4IGT1</accession>